<comment type="caution">
    <text evidence="2">The sequence shown here is derived from an EMBL/GenBank/DDBJ whole genome shotgun (WGS) entry which is preliminary data.</text>
</comment>
<evidence type="ECO:0000313" key="2">
    <source>
        <dbReference type="EMBL" id="PCG76008.1"/>
    </source>
</evidence>
<proteinExistence type="predicted"/>
<feature type="chain" id="PRO_5012517332" evidence="1">
    <location>
        <begin position="18"/>
        <end position="215"/>
    </location>
</feature>
<evidence type="ECO:0000256" key="1">
    <source>
        <dbReference type="SAM" id="SignalP"/>
    </source>
</evidence>
<protein>
    <submittedName>
        <fullName evidence="2">Uncharacterized protein</fullName>
    </submittedName>
</protein>
<dbReference type="AlphaFoldDB" id="A0A2A4JWD5"/>
<sequence>MIAQLFVLACACALGLAQPPYVDYKKAIEKALTTVQENVLSIDGDVPHLNDPRRHYTQILNVIIEGGEERSGCIPIDYDLHYPDIVNASLAQGLANPQDVVTEISELIEEISNVTHEVADIVQLVVQNGEEHANALISQGILWRGDLQDQNAAYVAVGEAAIALVKVNPFLLEAAQNFNTTAFAVEDKEYVLKDVIEKASNVYRILNYWRREHPC</sequence>
<accession>A0A2A4JWD5</accession>
<organism evidence="2">
    <name type="scientific">Heliothis virescens</name>
    <name type="common">Tobacco budworm moth</name>
    <dbReference type="NCBI Taxonomy" id="7102"/>
    <lineage>
        <taxon>Eukaryota</taxon>
        <taxon>Metazoa</taxon>
        <taxon>Ecdysozoa</taxon>
        <taxon>Arthropoda</taxon>
        <taxon>Hexapoda</taxon>
        <taxon>Insecta</taxon>
        <taxon>Pterygota</taxon>
        <taxon>Neoptera</taxon>
        <taxon>Endopterygota</taxon>
        <taxon>Lepidoptera</taxon>
        <taxon>Glossata</taxon>
        <taxon>Ditrysia</taxon>
        <taxon>Noctuoidea</taxon>
        <taxon>Noctuidae</taxon>
        <taxon>Heliothinae</taxon>
        <taxon>Heliothis</taxon>
    </lineage>
</organism>
<keyword evidence="1" id="KW-0732">Signal</keyword>
<dbReference type="EMBL" id="NWSH01000499">
    <property type="protein sequence ID" value="PCG76008.1"/>
    <property type="molecule type" value="Genomic_DNA"/>
</dbReference>
<name>A0A2A4JWD5_HELVI</name>
<feature type="signal peptide" evidence="1">
    <location>
        <begin position="1"/>
        <end position="17"/>
    </location>
</feature>
<reference evidence="2" key="1">
    <citation type="submission" date="2017-09" db="EMBL/GenBank/DDBJ databases">
        <title>Contemporary evolution of a Lepidopteran species, Heliothis virescens, in response to modern agricultural practices.</title>
        <authorList>
            <person name="Fritz M.L."/>
            <person name="Deyonke A.M."/>
            <person name="Papanicolaou A."/>
            <person name="Micinski S."/>
            <person name="Westbrook J."/>
            <person name="Gould F."/>
        </authorList>
    </citation>
    <scope>NUCLEOTIDE SEQUENCE [LARGE SCALE GENOMIC DNA]</scope>
    <source>
        <strain evidence="2">HvINT-</strain>
        <tissue evidence="2">Whole body</tissue>
    </source>
</reference>
<gene>
    <name evidence="2" type="ORF">B5V51_10507</name>
</gene>